<proteinExistence type="predicted"/>
<feature type="transmembrane region" description="Helical" evidence="1">
    <location>
        <begin position="147"/>
        <end position="165"/>
    </location>
</feature>
<dbReference type="Proteomes" id="UP001597541">
    <property type="component" value="Unassembled WGS sequence"/>
</dbReference>
<feature type="transmembrane region" description="Helical" evidence="1">
    <location>
        <begin position="67"/>
        <end position="85"/>
    </location>
</feature>
<keyword evidence="1" id="KW-1133">Transmembrane helix</keyword>
<dbReference type="InterPro" id="IPR048147">
    <property type="entry name" value="CBO0543-like"/>
</dbReference>
<accession>A0ABW5PH90</accession>
<evidence type="ECO:0000256" key="1">
    <source>
        <dbReference type="SAM" id="Phobius"/>
    </source>
</evidence>
<keyword evidence="1" id="KW-0472">Membrane</keyword>
<dbReference type="EMBL" id="JBHUME010000011">
    <property type="protein sequence ID" value="MFD2614376.1"/>
    <property type="molecule type" value="Genomic_DNA"/>
</dbReference>
<evidence type="ECO:0000313" key="3">
    <source>
        <dbReference type="Proteomes" id="UP001597541"/>
    </source>
</evidence>
<keyword evidence="3" id="KW-1185">Reference proteome</keyword>
<reference evidence="3" key="1">
    <citation type="journal article" date="2019" name="Int. J. Syst. Evol. Microbiol.">
        <title>The Global Catalogue of Microorganisms (GCM) 10K type strain sequencing project: providing services to taxonomists for standard genome sequencing and annotation.</title>
        <authorList>
            <consortium name="The Broad Institute Genomics Platform"/>
            <consortium name="The Broad Institute Genome Sequencing Center for Infectious Disease"/>
            <person name="Wu L."/>
            <person name="Ma J."/>
        </authorList>
    </citation>
    <scope>NUCLEOTIDE SEQUENCE [LARGE SCALE GENOMIC DNA]</scope>
    <source>
        <strain evidence="3">KCTC 3950</strain>
    </source>
</reference>
<organism evidence="2 3">
    <name type="scientific">Paenibacillus gansuensis</name>
    <dbReference type="NCBI Taxonomy" id="306542"/>
    <lineage>
        <taxon>Bacteria</taxon>
        <taxon>Bacillati</taxon>
        <taxon>Bacillota</taxon>
        <taxon>Bacilli</taxon>
        <taxon>Bacillales</taxon>
        <taxon>Paenibacillaceae</taxon>
        <taxon>Paenibacillus</taxon>
    </lineage>
</organism>
<gene>
    <name evidence="2" type="ORF">ACFSUF_18350</name>
</gene>
<protein>
    <submittedName>
        <fullName evidence="2">CBO0543 family protein</fullName>
    </submittedName>
</protein>
<dbReference type="NCBIfam" id="NF041644">
    <property type="entry name" value="CBO0543_fam"/>
    <property type="match status" value="1"/>
</dbReference>
<keyword evidence="1" id="KW-0812">Transmembrane</keyword>
<feature type="transmembrane region" description="Helical" evidence="1">
    <location>
        <begin position="97"/>
        <end position="118"/>
    </location>
</feature>
<dbReference type="RefSeq" id="WP_377605152.1">
    <property type="nucleotide sequence ID" value="NZ_JBHUME010000011.1"/>
</dbReference>
<comment type="caution">
    <text evidence="2">The sequence shown here is derived from an EMBL/GenBank/DDBJ whole genome shotgun (WGS) entry which is preliminary data.</text>
</comment>
<sequence length="171" mass="20571">MHVLFTLAILCFVYFKGDWRDWQKYGLSMFYPAACDLLYNILCQDKLLWSYHPDPHLFPRSHVAVDLLYTFLILPSVALMYLTNYPFGERAWRQCKYILLWVAGSLAVEYVFIAFGRLELMNGYRFWMEALFYPTMYLMLRLHYTRPVLTYLISIFIIWFLMSVFEVPLPH</sequence>
<evidence type="ECO:0000313" key="2">
    <source>
        <dbReference type="EMBL" id="MFD2614376.1"/>
    </source>
</evidence>
<name>A0ABW5PH90_9BACL</name>